<feature type="transmembrane region" description="Helical" evidence="9">
    <location>
        <begin position="393"/>
        <end position="414"/>
    </location>
</feature>
<evidence type="ECO:0000256" key="9">
    <source>
        <dbReference type="SAM" id="Phobius"/>
    </source>
</evidence>
<evidence type="ECO:0000256" key="4">
    <source>
        <dbReference type="ARBA" id="ARBA00022448"/>
    </source>
</evidence>
<protein>
    <submittedName>
        <fullName evidence="11">Multidrug effflux MFS transporter</fullName>
    </submittedName>
</protein>
<keyword evidence="5" id="KW-1003">Cell membrane</keyword>
<keyword evidence="4" id="KW-0813">Transport</keyword>
<dbReference type="InterPro" id="IPR005829">
    <property type="entry name" value="Sugar_transporter_CS"/>
</dbReference>
<evidence type="ECO:0000256" key="3">
    <source>
        <dbReference type="ARBA" id="ARBA00007520"/>
    </source>
</evidence>
<comment type="similarity">
    <text evidence="2">Belongs to the major facilitator superfamily. Bcr/CmlA family.</text>
</comment>
<evidence type="ECO:0000256" key="1">
    <source>
        <dbReference type="ARBA" id="ARBA00004651"/>
    </source>
</evidence>
<comment type="caution">
    <text evidence="11">The sequence shown here is derived from an EMBL/GenBank/DDBJ whole genome shotgun (WGS) entry which is preliminary data.</text>
</comment>
<feature type="transmembrane region" description="Helical" evidence="9">
    <location>
        <begin position="239"/>
        <end position="263"/>
    </location>
</feature>
<evidence type="ECO:0000259" key="10">
    <source>
        <dbReference type="PROSITE" id="PS50850"/>
    </source>
</evidence>
<dbReference type="Proteomes" id="UP000467240">
    <property type="component" value="Unassembled WGS sequence"/>
</dbReference>
<keyword evidence="6 9" id="KW-0812">Transmembrane</keyword>
<feature type="transmembrane region" description="Helical" evidence="9">
    <location>
        <begin position="328"/>
        <end position="348"/>
    </location>
</feature>
<dbReference type="GO" id="GO:1990961">
    <property type="term" value="P:xenobiotic detoxification by transmembrane export across the plasma membrane"/>
    <property type="evidence" value="ECO:0007669"/>
    <property type="project" value="InterPro"/>
</dbReference>
<comment type="similarity">
    <text evidence="3">Belongs to the major facilitator superfamily. TCR/Tet family.</text>
</comment>
<dbReference type="GO" id="GO:0042910">
    <property type="term" value="F:xenobiotic transmembrane transporter activity"/>
    <property type="evidence" value="ECO:0007669"/>
    <property type="project" value="InterPro"/>
</dbReference>
<dbReference type="NCBIfam" id="TIGR00710">
    <property type="entry name" value="efflux_Bcr_CflA"/>
    <property type="match status" value="1"/>
</dbReference>
<feature type="transmembrane region" description="Helical" evidence="9">
    <location>
        <begin position="126"/>
        <end position="147"/>
    </location>
</feature>
<evidence type="ECO:0000256" key="5">
    <source>
        <dbReference type="ARBA" id="ARBA00022475"/>
    </source>
</evidence>
<evidence type="ECO:0000313" key="12">
    <source>
        <dbReference type="Proteomes" id="UP000467240"/>
    </source>
</evidence>
<comment type="subcellular location">
    <subcellularLocation>
        <location evidence="1">Cell membrane</location>
        <topology evidence="1">Multi-pass membrane protein</topology>
    </subcellularLocation>
</comment>
<sequence>MTAFGCGRTQGYADRMTDRTDADGRRADGGPSALLLVALGALGAFGPLSMDLYLPGLPVLAADLAIGDTLAQLTMSACMVGLAIGQLVAGPMSDRIGRRVPILVGVAGFTIASLVCAFAGDVVVLLVARAVQGFAGAAGIVVSRAIVRDLADGAGMARIFSRLMIVTGLAPVLAPLLGGALLVWTDWRGLFVTLSGIGAALFVLAWSTVPDTLAPERRSAGGLRALARRIGGLLGDVRFMGMVLAAGLAQCVLFSYISMSALVLQNQFGLSEVAFAALFAVNSVMIVACSQVNVFFVGRTTLKRIVLGALAVGGVGSCAMLVGTWFGLGLVAVLVPLLGVVGMQGFLAPNLPSLALQDHASGAGTAAALIGTSQFLVGAIVPPLAALGGANAAVMATTMLACGVLAFALVALLVREGPSTPRRA</sequence>
<keyword evidence="8 9" id="KW-0472">Membrane</keyword>
<feature type="transmembrane region" description="Helical" evidence="9">
    <location>
        <begin position="305"/>
        <end position="322"/>
    </location>
</feature>
<feature type="domain" description="Major facilitator superfamily (MFS) profile" evidence="10">
    <location>
        <begin position="35"/>
        <end position="418"/>
    </location>
</feature>
<evidence type="ECO:0000256" key="2">
    <source>
        <dbReference type="ARBA" id="ARBA00006236"/>
    </source>
</evidence>
<reference evidence="11 12" key="1">
    <citation type="submission" date="2019-09" db="EMBL/GenBank/DDBJ databases">
        <title>Phylogeny of genus Pseudoclavibacter and closely related genus.</title>
        <authorList>
            <person name="Li Y."/>
        </authorList>
    </citation>
    <scope>NUCLEOTIDE SEQUENCE [LARGE SCALE GENOMIC DNA]</scope>
    <source>
        <strain evidence="11 12">DSM 23821</strain>
    </source>
</reference>
<feature type="transmembrane region" description="Helical" evidence="9">
    <location>
        <begin position="70"/>
        <end position="88"/>
    </location>
</feature>
<evidence type="ECO:0000313" key="11">
    <source>
        <dbReference type="EMBL" id="KAB1659451.1"/>
    </source>
</evidence>
<evidence type="ECO:0000256" key="7">
    <source>
        <dbReference type="ARBA" id="ARBA00022989"/>
    </source>
</evidence>
<dbReference type="SUPFAM" id="SSF103473">
    <property type="entry name" value="MFS general substrate transporter"/>
    <property type="match status" value="1"/>
</dbReference>
<dbReference type="Gene3D" id="1.20.1720.10">
    <property type="entry name" value="Multidrug resistance protein D"/>
    <property type="match status" value="1"/>
</dbReference>
<dbReference type="CDD" id="cd17320">
    <property type="entry name" value="MFS_MdfA_MDR_like"/>
    <property type="match status" value="1"/>
</dbReference>
<dbReference type="InterPro" id="IPR020846">
    <property type="entry name" value="MFS_dom"/>
</dbReference>
<evidence type="ECO:0000256" key="6">
    <source>
        <dbReference type="ARBA" id="ARBA00022692"/>
    </source>
</evidence>
<feature type="transmembrane region" description="Helical" evidence="9">
    <location>
        <begin position="159"/>
        <end position="184"/>
    </location>
</feature>
<feature type="transmembrane region" description="Helical" evidence="9">
    <location>
        <begin position="275"/>
        <end position="298"/>
    </location>
</feature>
<evidence type="ECO:0000256" key="8">
    <source>
        <dbReference type="ARBA" id="ARBA00023136"/>
    </source>
</evidence>
<dbReference type="PRINTS" id="PR01035">
    <property type="entry name" value="TCRTETA"/>
</dbReference>
<feature type="transmembrane region" description="Helical" evidence="9">
    <location>
        <begin position="360"/>
        <end position="381"/>
    </location>
</feature>
<dbReference type="AlphaFoldDB" id="A0A7J5C127"/>
<organism evidence="11 12">
    <name type="scientific">Pseudoclavibacter chungangensis</name>
    <dbReference type="NCBI Taxonomy" id="587635"/>
    <lineage>
        <taxon>Bacteria</taxon>
        <taxon>Bacillati</taxon>
        <taxon>Actinomycetota</taxon>
        <taxon>Actinomycetes</taxon>
        <taxon>Micrococcales</taxon>
        <taxon>Microbacteriaceae</taxon>
        <taxon>Pseudoclavibacter</taxon>
    </lineage>
</organism>
<dbReference type="PANTHER" id="PTHR23502">
    <property type="entry name" value="MAJOR FACILITATOR SUPERFAMILY"/>
    <property type="match status" value="1"/>
</dbReference>
<dbReference type="InterPro" id="IPR001958">
    <property type="entry name" value="Tet-R_TetA/multi-R_MdtG-like"/>
</dbReference>
<dbReference type="Pfam" id="PF07690">
    <property type="entry name" value="MFS_1"/>
    <property type="match status" value="1"/>
</dbReference>
<dbReference type="OrthoDB" id="9814303at2"/>
<gene>
    <name evidence="11" type="ORF">F8O01_05855</name>
</gene>
<feature type="transmembrane region" description="Helical" evidence="9">
    <location>
        <begin position="190"/>
        <end position="209"/>
    </location>
</feature>
<dbReference type="InterPro" id="IPR004812">
    <property type="entry name" value="Efflux_drug-R_Bcr/CmlA"/>
</dbReference>
<accession>A0A7J5C127</accession>
<dbReference type="InterPro" id="IPR011701">
    <property type="entry name" value="MFS"/>
</dbReference>
<dbReference type="EMBL" id="WBJZ01000006">
    <property type="protein sequence ID" value="KAB1659451.1"/>
    <property type="molecule type" value="Genomic_DNA"/>
</dbReference>
<dbReference type="InterPro" id="IPR036259">
    <property type="entry name" value="MFS_trans_sf"/>
</dbReference>
<dbReference type="PANTHER" id="PTHR23502:SF132">
    <property type="entry name" value="POLYAMINE TRANSPORTER 2-RELATED"/>
    <property type="match status" value="1"/>
</dbReference>
<dbReference type="PROSITE" id="PS50850">
    <property type="entry name" value="MFS"/>
    <property type="match status" value="1"/>
</dbReference>
<name>A0A7J5C127_9MICO</name>
<keyword evidence="12" id="KW-1185">Reference proteome</keyword>
<dbReference type="GO" id="GO:0005886">
    <property type="term" value="C:plasma membrane"/>
    <property type="evidence" value="ECO:0007669"/>
    <property type="project" value="UniProtKB-SubCell"/>
</dbReference>
<dbReference type="PROSITE" id="PS00216">
    <property type="entry name" value="SUGAR_TRANSPORT_1"/>
    <property type="match status" value="1"/>
</dbReference>
<feature type="transmembrane region" description="Helical" evidence="9">
    <location>
        <begin position="100"/>
        <end position="120"/>
    </location>
</feature>
<keyword evidence="7 9" id="KW-1133">Transmembrane helix</keyword>
<proteinExistence type="inferred from homology"/>
<feature type="transmembrane region" description="Helical" evidence="9">
    <location>
        <begin position="33"/>
        <end position="50"/>
    </location>
</feature>